<evidence type="ECO:0000256" key="2">
    <source>
        <dbReference type="PROSITE-ProRule" id="PRU00176"/>
    </source>
</evidence>
<feature type="domain" description="RRM" evidence="4">
    <location>
        <begin position="234"/>
        <end position="319"/>
    </location>
</feature>
<protein>
    <submittedName>
        <fullName evidence="5">RNA-binding domain-containing</fullName>
    </submittedName>
</protein>
<feature type="domain" description="RRM" evidence="4">
    <location>
        <begin position="27"/>
        <end position="115"/>
    </location>
</feature>
<evidence type="ECO:0000256" key="1">
    <source>
        <dbReference type="ARBA" id="ARBA00022884"/>
    </source>
</evidence>
<name>A0A286UMB6_9AGAM</name>
<feature type="compositionally biased region" description="Basic residues" evidence="3">
    <location>
        <begin position="126"/>
        <end position="137"/>
    </location>
</feature>
<dbReference type="SUPFAM" id="SSF54928">
    <property type="entry name" value="RNA-binding domain, RBD"/>
    <property type="match status" value="2"/>
</dbReference>
<feature type="region of interest" description="Disordered" evidence="3">
    <location>
        <begin position="322"/>
        <end position="345"/>
    </location>
</feature>
<evidence type="ECO:0000313" key="5">
    <source>
        <dbReference type="EMBL" id="PAV20728.1"/>
    </source>
</evidence>
<reference evidence="5 6" key="1">
    <citation type="journal article" date="2017" name="Mol. Ecol.">
        <title>Comparative and population genomic landscape of Phellinus noxius: A hypervariable fungus causing root rot in trees.</title>
        <authorList>
            <person name="Chung C.L."/>
            <person name="Lee T.J."/>
            <person name="Akiba M."/>
            <person name="Lee H.H."/>
            <person name="Kuo T.H."/>
            <person name="Liu D."/>
            <person name="Ke H.M."/>
            <person name="Yokoi T."/>
            <person name="Roa M.B."/>
            <person name="Lu M.J."/>
            <person name="Chang Y.Y."/>
            <person name="Ann P.J."/>
            <person name="Tsai J.N."/>
            <person name="Chen C.Y."/>
            <person name="Tzean S.S."/>
            <person name="Ota Y."/>
            <person name="Hattori T."/>
            <person name="Sahashi N."/>
            <person name="Liou R.F."/>
            <person name="Kikuchi T."/>
            <person name="Tsai I.J."/>
        </authorList>
    </citation>
    <scope>NUCLEOTIDE SEQUENCE [LARGE SCALE GENOMIC DNA]</scope>
    <source>
        <strain evidence="5 6">FFPRI411160</strain>
    </source>
</reference>
<dbReference type="PROSITE" id="PS50102">
    <property type="entry name" value="RRM"/>
    <property type="match status" value="2"/>
</dbReference>
<dbReference type="Gene3D" id="3.30.70.330">
    <property type="match status" value="2"/>
</dbReference>
<evidence type="ECO:0000313" key="6">
    <source>
        <dbReference type="Proteomes" id="UP000217199"/>
    </source>
</evidence>
<dbReference type="EMBL" id="NBII01000003">
    <property type="protein sequence ID" value="PAV20728.1"/>
    <property type="molecule type" value="Genomic_DNA"/>
</dbReference>
<dbReference type="Pfam" id="PF00076">
    <property type="entry name" value="RRM_1"/>
    <property type="match status" value="2"/>
</dbReference>
<gene>
    <name evidence="5" type="ORF">PNOK_0335500</name>
</gene>
<feature type="region of interest" description="Disordered" evidence="3">
    <location>
        <begin position="116"/>
        <end position="234"/>
    </location>
</feature>
<feature type="compositionally biased region" description="Basic residues" evidence="3">
    <location>
        <begin position="168"/>
        <end position="181"/>
    </location>
</feature>
<dbReference type="InParanoid" id="A0A286UMB6"/>
<dbReference type="InterPro" id="IPR050502">
    <property type="entry name" value="Euk_RNA-bind_prot"/>
</dbReference>
<dbReference type="InterPro" id="IPR035979">
    <property type="entry name" value="RBD_domain_sf"/>
</dbReference>
<accession>A0A286UMB6</accession>
<keyword evidence="6" id="KW-1185">Reference proteome</keyword>
<dbReference type="OrthoDB" id="439808at2759"/>
<feature type="compositionally biased region" description="Low complexity" evidence="3">
    <location>
        <begin position="334"/>
        <end position="345"/>
    </location>
</feature>
<dbReference type="PANTHER" id="PTHR48025">
    <property type="entry name" value="OS02G0815200 PROTEIN"/>
    <property type="match status" value="1"/>
</dbReference>
<keyword evidence="1 2" id="KW-0694">RNA-binding</keyword>
<dbReference type="InterPro" id="IPR012677">
    <property type="entry name" value="Nucleotide-bd_a/b_plait_sf"/>
</dbReference>
<sequence length="345" mass="37462">MTDAPASQGQAEAAQPVTQKVDEMPGIKIFVGNLDYSVTNDDLRKFFNVVESDILAHEVIQRRFYKSPTGFRSAGYGFVAVKTDDAAQKAIDALNGTEFKVGEKSRAAIVERAKPLEEKEKDRSEKRFKRRFGRRGTKAVPGEVTEAEANGETEKPAADTEAGGENKPKKKKKSTFKKYKKQNREAGAEAAATGEGAEATSGGEGEKKKSPRPKRVPRPRRNAGEEPTGEQSKTTLFVANLPFSLDDEGLSALFTEAGFSVSSARVVRRRWGHPRKSKGYGFVELEDETQQQAAMTALQNKEIGTGKEARQIAIKVAVNLPAEETEEGEEKAPVAEGGAEEVAAA</sequence>
<dbReference type="InterPro" id="IPR000504">
    <property type="entry name" value="RRM_dom"/>
</dbReference>
<organism evidence="5 6">
    <name type="scientific">Pyrrhoderma noxium</name>
    <dbReference type="NCBI Taxonomy" id="2282107"/>
    <lineage>
        <taxon>Eukaryota</taxon>
        <taxon>Fungi</taxon>
        <taxon>Dikarya</taxon>
        <taxon>Basidiomycota</taxon>
        <taxon>Agaricomycotina</taxon>
        <taxon>Agaricomycetes</taxon>
        <taxon>Hymenochaetales</taxon>
        <taxon>Hymenochaetaceae</taxon>
        <taxon>Pyrrhoderma</taxon>
    </lineage>
</organism>
<feature type="compositionally biased region" description="Basic and acidic residues" evidence="3">
    <location>
        <begin position="116"/>
        <end position="125"/>
    </location>
</feature>
<dbReference type="Proteomes" id="UP000217199">
    <property type="component" value="Unassembled WGS sequence"/>
</dbReference>
<feature type="compositionally biased region" description="Basic residues" evidence="3">
    <location>
        <begin position="209"/>
        <end position="221"/>
    </location>
</feature>
<dbReference type="FunCoup" id="A0A286UMB6">
    <property type="interactions" value="19"/>
</dbReference>
<evidence type="ECO:0000259" key="4">
    <source>
        <dbReference type="PROSITE" id="PS50102"/>
    </source>
</evidence>
<dbReference type="GO" id="GO:0003723">
    <property type="term" value="F:RNA binding"/>
    <property type="evidence" value="ECO:0007669"/>
    <property type="project" value="UniProtKB-UniRule"/>
</dbReference>
<dbReference type="AlphaFoldDB" id="A0A286UMB6"/>
<dbReference type="SMART" id="SM00360">
    <property type="entry name" value="RRM"/>
    <property type="match status" value="2"/>
</dbReference>
<dbReference type="STRING" id="2282107.A0A286UMB6"/>
<dbReference type="PANTHER" id="PTHR48025:SF1">
    <property type="entry name" value="RRM DOMAIN-CONTAINING PROTEIN"/>
    <property type="match status" value="1"/>
</dbReference>
<proteinExistence type="predicted"/>
<evidence type="ECO:0000256" key="3">
    <source>
        <dbReference type="SAM" id="MobiDB-lite"/>
    </source>
</evidence>
<comment type="caution">
    <text evidence="5">The sequence shown here is derived from an EMBL/GenBank/DDBJ whole genome shotgun (WGS) entry which is preliminary data.</text>
</comment>
<feature type="compositionally biased region" description="Low complexity" evidence="3">
    <location>
        <begin position="188"/>
        <end position="201"/>
    </location>
</feature>